<dbReference type="Pfam" id="PF13443">
    <property type="entry name" value="HTH_26"/>
    <property type="match status" value="1"/>
</dbReference>
<dbReference type="PROSITE" id="PS50943">
    <property type="entry name" value="HTH_CROC1"/>
    <property type="match status" value="1"/>
</dbReference>
<keyword evidence="3" id="KW-1185">Reference proteome</keyword>
<dbReference type="SMART" id="SM00530">
    <property type="entry name" value="HTH_XRE"/>
    <property type="match status" value="1"/>
</dbReference>
<evidence type="ECO:0000259" key="1">
    <source>
        <dbReference type="PROSITE" id="PS50943"/>
    </source>
</evidence>
<dbReference type="Gene3D" id="1.10.260.40">
    <property type="entry name" value="lambda repressor-like DNA-binding domains"/>
    <property type="match status" value="1"/>
</dbReference>
<gene>
    <name evidence="2" type="ORF">A4V09_22345</name>
</gene>
<evidence type="ECO:0000313" key="2">
    <source>
        <dbReference type="EMBL" id="ANU78243.1"/>
    </source>
</evidence>
<dbReference type="AlphaFoldDB" id="A0A1C7IH94"/>
<dbReference type="CDD" id="cd00093">
    <property type="entry name" value="HTH_XRE"/>
    <property type="match status" value="1"/>
</dbReference>
<dbReference type="STRING" id="1796616.A4V09_22345"/>
<proteinExistence type="predicted"/>
<dbReference type="EMBL" id="CP015405">
    <property type="protein sequence ID" value="ANU78243.1"/>
    <property type="molecule type" value="Genomic_DNA"/>
</dbReference>
<dbReference type="Proteomes" id="UP000092574">
    <property type="component" value="Chromosome"/>
</dbReference>
<name>A0A1C7IH94_9FIRM</name>
<dbReference type="KEGG" id="byl:A4V09_22345"/>
<dbReference type="SUPFAM" id="SSF47413">
    <property type="entry name" value="lambda repressor-like DNA-binding domains"/>
    <property type="match status" value="1"/>
</dbReference>
<feature type="domain" description="HTH cro/C1-type" evidence="1">
    <location>
        <begin position="6"/>
        <end position="63"/>
    </location>
</feature>
<organism evidence="2 3">
    <name type="scientific">Blautia pseudococcoides</name>
    <dbReference type="NCBI Taxonomy" id="1796616"/>
    <lineage>
        <taxon>Bacteria</taxon>
        <taxon>Bacillati</taxon>
        <taxon>Bacillota</taxon>
        <taxon>Clostridia</taxon>
        <taxon>Lachnospirales</taxon>
        <taxon>Lachnospiraceae</taxon>
        <taxon>Blautia</taxon>
    </lineage>
</organism>
<protein>
    <submittedName>
        <fullName evidence="2">Transcriptional regulator</fullName>
    </submittedName>
</protein>
<dbReference type="OrthoDB" id="2055436at2"/>
<dbReference type="GO" id="GO:0003677">
    <property type="term" value="F:DNA binding"/>
    <property type="evidence" value="ECO:0007669"/>
    <property type="project" value="InterPro"/>
</dbReference>
<dbReference type="InterPro" id="IPR001387">
    <property type="entry name" value="Cro/C1-type_HTH"/>
</dbReference>
<evidence type="ECO:0000313" key="3">
    <source>
        <dbReference type="Proteomes" id="UP000092574"/>
    </source>
</evidence>
<sequence>MMYMNLQTYLNLKNITKYHLSKISGVPKTTVIDICSGKSSLQNCSARTVWQLAKALGCTMEDMMEWDNIEDRYNTKTGLPLSQSYFECGLPLYLQKSIKNMSASWEIEDSGKKDYHWDIAWSELNADINSAESGQEISTEQAWYLREKYLRMKRGD</sequence>
<reference evidence="2" key="1">
    <citation type="submission" date="2017-04" db="EMBL/GenBank/DDBJ databases">
        <title>Complete Genome Sequences of Twelve Strains of a Stable Defined Moderately Diverse Mouse Microbiota 2 (sDMDMm2).</title>
        <authorList>
            <person name="Uchimura Y."/>
            <person name="Wyss M."/>
            <person name="Brugiroux S."/>
            <person name="Limenitakis J.P."/>
            <person name="Stecher B."/>
            <person name="McCoy K.D."/>
            <person name="Macpherson A.J."/>
        </authorList>
    </citation>
    <scope>NUCLEOTIDE SEQUENCE</scope>
    <source>
        <strain evidence="2">YL58</strain>
    </source>
</reference>
<dbReference type="InterPro" id="IPR010982">
    <property type="entry name" value="Lambda_DNA-bd_dom_sf"/>
</dbReference>
<accession>A0A1C7IH94</accession>